<accession>A0A7V8SYJ9</accession>
<gene>
    <name evidence="2" type="ORF">HRJ53_19365</name>
</gene>
<evidence type="ECO:0000313" key="3">
    <source>
        <dbReference type="Proteomes" id="UP000567293"/>
    </source>
</evidence>
<name>A0A7V8SYJ9_9BACT</name>
<protein>
    <submittedName>
        <fullName evidence="2">Uncharacterized protein</fullName>
    </submittedName>
</protein>
<evidence type="ECO:0000313" key="2">
    <source>
        <dbReference type="EMBL" id="MBA0087149.1"/>
    </source>
</evidence>
<organism evidence="2 3">
    <name type="scientific">Candidatus Acidiferrum panamense</name>
    <dbReference type="NCBI Taxonomy" id="2741543"/>
    <lineage>
        <taxon>Bacteria</taxon>
        <taxon>Pseudomonadati</taxon>
        <taxon>Acidobacteriota</taxon>
        <taxon>Terriglobia</taxon>
        <taxon>Candidatus Acidiferrales</taxon>
        <taxon>Candidatus Acidiferrum</taxon>
    </lineage>
</organism>
<comment type="caution">
    <text evidence="2">The sequence shown here is derived from an EMBL/GenBank/DDBJ whole genome shotgun (WGS) entry which is preliminary data.</text>
</comment>
<evidence type="ECO:0000256" key="1">
    <source>
        <dbReference type="SAM" id="MobiDB-lite"/>
    </source>
</evidence>
<feature type="region of interest" description="Disordered" evidence="1">
    <location>
        <begin position="52"/>
        <end position="80"/>
    </location>
</feature>
<reference evidence="2" key="1">
    <citation type="submission" date="2020-06" db="EMBL/GenBank/DDBJ databases">
        <title>Legume-microbial interactions unlock mineral nutrients during tropical forest succession.</title>
        <authorList>
            <person name="Epihov D.Z."/>
        </authorList>
    </citation>
    <scope>NUCLEOTIDE SEQUENCE [LARGE SCALE GENOMIC DNA]</scope>
    <source>
        <strain evidence="2">Pan2503</strain>
    </source>
</reference>
<dbReference type="Proteomes" id="UP000567293">
    <property type="component" value="Unassembled WGS sequence"/>
</dbReference>
<dbReference type="AlphaFoldDB" id="A0A7V8SYJ9"/>
<proteinExistence type="predicted"/>
<dbReference type="EMBL" id="JACDQQ010001854">
    <property type="protein sequence ID" value="MBA0087149.1"/>
    <property type="molecule type" value="Genomic_DNA"/>
</dbReference>
<sequence>MIICDLCGEAKDCLAKEIDGREYDICSACWNVLAQKLQGKGRKIRETVFLPLPRTPKERKEEPPPLPGEPPKIWGAPDAR</sequence>
<feature type="non-terminal residue" evidence="2">
    <location>
        <position position="80"/>
    </location>
</feature>
<keyword evidence="3" id="KW-1185">Reference proteome</keyword>